<gene>
    <name evidence="2" type="ORF">Tsubulata_000574</name>
</gene>
<organism evidence="2 3">
    <name type="scientific">Turnera subulata</name>
    <dbReference type="NCBI Taxonomy" id="218843"/>
    <lineage>
        <taxon>Eukaryota</taxon>
        <taxon>Viridiplantae</taxon>
        <taxon>Streptophyta</taxon>
        <taxon>Embryophyta</taxon>
        <taxon>Tracheophyta</taxon>
        <taxon>Spermatophyta</taxon>
        <taxon>Magnoliopsida</taxon>
        <taxon>eudicotyledons</taxon>
        <taxon>Gunneridae</taxon>
        <taxon>Pentapetalae</taxon>
        <taxon>rosids</taxon>
        <taxon>fabids</taxon>
        <taxon>Malpighiales</taxon>
        <taxon>Passifloraceae</taxon>
        <taxon>Turnera</taxon>
    </lineage>
</organism>
<feature type="region of interest" description="Disordered" evidence="1">
    <location>
        <begin position="542"/>
        <end position="581"/>
    </location>
</feature>
<evidence type="ECO:0000313" key="3">
    <source>
        <dbReference type="Proteomes" id="UP001141552"/>
    </source>
</evidence>
<keyword evidence="3" id="KW-1185">Reference proteome</keyword>
<dbReference type="AlphaFoldDB" id="A0A9Q0FN30"/>
<dbReference type="EMBL" id="JAKUCV010004974">
    <property type="protein sequence ID" value="KAJ4833346.1"/>
    <property type="molecule type" value="Genomic_DNA"/>
</dbReference>
<reference evidence="2" key="2">
    <citation type="journal article" date="2023" name="Plants (Basel)">
        <title>Annotation of the Turnera subulata (Passifloraceae) Draft Genome Reveals the S-Locus Evolved after the Divergence of Turneroideae from Passifloroideae in a Stepwise Manner.</title>
        <authorList>
            <person name="Henning P.M."/>
            <person name="Roalson E.H."/>
            <person name="Mir W."/>
            <person name="McCubbin A.G."/>
            <person name="Shore J.S."/>
        </authorList>
    </citation>
    <scope>NUCLEOTIDE SEQUENCE</scope>
    <source>
        <strain evidence="2">F60SS</strain>
    </source>
</reference>
<name>A0A9Q0FN30_9ROSI</name>
<dbReference type="PANTHER" id="PTHR37261:SF1">
    <property type="entry name" value="40S RIBOSOMAL PROTEIN S27"/>
    <property type="match status" value="1"/>
</dbReference>
<feature type="region of interest" description="Disordered" evidence="1">
    <location>
        <begin position="36"/>
        <end position="66"/>
    </location>
</feature>
<reference evidence="2" key="1">
    <citation type="submission" date="2022-02" db="EMBL/GenBank/DDBJ databases">
        <authorList>
            <person name="Henning P.M."/>
            <person name="McCubbin A.G."/>
            <person name="Shore J.S."/>
        </authorList>
    </citation>
    <scope>NUCLEOTIDE SEQUENCE</scope>
    <source>
        <strain evidence="2">F60SS</strain>
        <tissue evidence="2">Leaves</tissue>
    </source>
</reference>
<evidence type="ECO:0000313" key="2">
    <source>
        <dbReference type="EMBL" id="KAJ4833346.1"/>
    </source>
</evidence>
<evidence type="ECO:0000256" key="1">
    <source>
        <dbReference type="SAM" id="MobiDB-lite"/>
    </source>
</evidence>
<proteinExistence type="predicted"/>
<dbReference type="Proteomes" id="UP001141552">
    <property type="component" value="Unassembled WGS sequence"/>
</dbReference>
<feature type="region of interest" description="Disordered" evidence="1">
    <location>
        <begin position="144"/>
        <end position="169"/>
    </location>
</feature>
<sequence>MESSEKDAYLLHSPASWTAAATWTVAGGSLADSVTLESSLSQIDDPSGSDRDQSSPTDSESKLPLILCPPSPQPAPCEITITFQQKQEVRQVYVRSTARVFEIYYATEPNGESEYLCTVRCGLAMRDEGVLRISDVEEALLPDSTGTVKESAEQKVGKGSEPITNEDDWVEVKAPNRSRSASNPQKNSQDLFEATAEITDPNPCMILTLRLLSLQNKGWVCVDEVYVFADPVDAASLDNQVAPVENSAGSSLMAMLVPAFYQLSKTNAICGAQDKCSSDVAQRKKSEETGTEATEPITIRNEKQQQMKFQQAGEPAAEPVVRELKFQEVVEPMARQVQLQDSVKVSAEESRCHAPGLHIEGVLDQLVTRVSRIEDLFLRFEESMLKPIRSIDERLQQVEQQLEVLTKKNEKSGFTYCTRISAPEFSYSESETNSFYNSECRDVNSLACETNKKVSPSELMSVPLDGPLDSATTTAFHPSLVVTAPEFNYDEEENLSTEPVKEKGIEKRAVSIDAALGNYLAQFLPSTSVQLQKHSQTLAIKAPEFPLEENADETTASPKKISERTTNLSTSANEADGPEPMKSSLTLSHISDVENAMGSTKEINFGKIDEGVDGLWKHKEAVEGDVQGTSIHHNSTLITNFKAGIDSFQRTDGALVEEVSNGISNISSVEETDSPKQFSGNEIDNVSVPGGVLNELGTSTEVIEADPKEDILHNVVELPTTSHVDYGTPILDVQFGFQENSGAKSPLEALLAGTPVSNVEATLVEEGGDEGFDLFDMESVLDTVNDWGAIDSATGAHLSVDVDYYSIGHVPLDISCSNQEVSPASLI</sequence>
<dbReference type="OrthoDB" id="1939758at2759"/>
<dbReference type="PANTHER" id="PTHR37261">
    <property type="entry name" value="40S RIBOSOMAL PROTEIN S27"/>
    <property type="match status" value="1"/>
</dbReference>
<comment type="caution">
    <text evidence="2">The sequence shown here is derived from an EMBL/GenBank/DDBJ whole genome shotgun (WGS) entry which is preliminary data.</text>
</comment>
<feature type="compositionally biased region" description="Polar residues" evidence="1">
    <location>
        <begin position="564"/>
        <end position="573"/>
    </location>
</feature>
<protein>
    <submittedName>
        <fullName evidence="2">Uncharacterized protein</fullName>
    </submittedName>
</protein>
<accession>A0A9Q0FN30</accession>